<feature type="domain" description="Glycosyl hydrolase family 92 N-terminal" evidence="3">
    <location>
        <begin position="42"/>
        <end position="294"/>
    </location>
</feature>
<evidence type="ECO:0000259" key="2">
    <source>
        <dbReference type="Pfam" id="PF07971"/>
    </source>
</evidence>
<dbReference type="PANTHER" id="PTHR12143:SF39">
    <property type="entry name" value="SECRETED PROTEIN"/>
    <property type="match status" value="1"/>
</dbReference>
<gene>
    <name evidence="4" type="ORF">GCM10011585_07070</name>
</gene>
<keyword evidence="1" id="KW-0732">Signal</keyword>
<dbReference type="Gene3D" id="1.20.1610.10">
    <property type="entry name" value="alpha-1,2-mannosidases domains"/>
    <property type="match status" value="1"/>
</dbReference>
<dbReference type="InterPro" id="IPR041371">
    <property type="entry name" value="GH92_N"/>
</dbReference>
<accession>A0A917M0P5</accession>
<dbReference type="GO" id="GO:0000224">
    <property type="term" value="F:peptide-N4-(N-acetyl-beta-glucosaminyl)asparagine amidase activity"/>
    <property type="evidence" value="ECO:0007669"/>
    <property type="project" value="TreeGrafter"/>
</dbReference>
<evidence type="ECO:0000313" key="4">
    <source>
        <dbReference type="EMBL" id="GGG67721.1"/>
    </source>
</evidence>
<dbReference type="Pfam" id="PF07971">
    <property type="entry name" value="Glyco_hydro_92"/>
    <property type="match status" value="1"/>
</dbReference>
<dbReference type="Pfam" id="PF17678">
    <property type="entry name" value="Glyco_hydro_92N"/>
    <property type="match status" value="1"/>
</dbReference>
<dbReference type="GO" id="GO:0005829">
    <property type="term" value="C:cytosol"/>
    <property type="evidence" value="ECO:0007669"/>
    <property type="project" value="TreeGrafter"/>
</dbReference>
<dbReference type="Gene3D" id="1.20.1050.60">
    <property type="entry name" value="alpha-1,2-mannosidase"/>
    <property type="match status" value="1"/>
</dbReference>
<dbReference type="NCBIfam" id="TIGR01180">
    <property type="entry name" value="aman2_put"/>
    <property type="match status" value="1"/>
</dbReference>
<dbReference type="Proteomes" id="UP000647241">
    <property type="component" value="Unassembled WGS sequence"/>
</dbReference>
<dbReference type="EMBL" id="BMGT01000001">
    <property type="protein sequence ID" value="GGG67721.1"/>
    <property type="molecule type" value="Genomic_DNA"/>
</dbReference>
<feature type="domain" description="Glycosyl hydrolase family 92" evidence="2">
    <location>
        <begin position="301"/>
        <end position="769"/>
    </location>
</feature>
<dbReference type="FunFam" id="1.20.1050.60:FF:000001">
    <property type="entry name" value="Putative alpha-1,2-mannosidase"/>
    <property type="match status" value="1"/>
</dbReference>
<dbReference type="SUPFAM" id="SSF48208">
    <property type="entry name" value="Six-hairpin glycosidases"/>
    <property type="match status" value="1"/>
</dbReference>
<comment type="caution">
    <text evidence="4">The sequence shown here is derived from an EMBL/GenBank/DDBJ whole genome shotgun (WGS) entry which is preliminary data.</text>
</comment>
<dbReference type="GO" id="GO:0030246">
    <property type="term" value="F:carbohydrate binding"/>
    <property type="evidence" value="ECO:0007669"/>
    <property type="project" value="InterPro"/>
</dbReference>
<dbReference type="AlphaFoldDB" id="A0A917M0P5"/>
<feature type="chain" id="PRO_5037655602" evidence="1">
    <location>
        <begin position="28"/>
        <end position="791"/>
    </location>
</feature>
<organism evidence="4 5">
    <name type="scientific">Edaphobacter dinghuensis</name>
    <dbReference type="NCBI Taxonomy" id="1560005"/>
    <lineage>
        <taxon>Bacteria</taxon>
        <taxon>Pseudomonadati</taxon>
        <taxon>Acidobacteriota</taxon>
        <taxon>Terriglobia</taxon>
        <taxon>Terriglobales</taxon>
        <taxon>Acidobacteriaceae</taxon>
        <taxon>Edaphobacter</taxon>
    </lineage>
</organism>
<name>A0A917M0P5_9BACT</name>
<dbReference type="InterPro" id="IPR050883">
    <property type="entry name" value="PNGase"/>
</dbReference>
<dbReference type="InterPro" id="IPR012939">
    <property type="entry name" value="Glyco_hydro_92"/>
</dbReference>
<evidence type="ECO:0000313" key="5">
    <source>
        <dbReference type="Proteomes" id="UP000647241"/>
    </source>
</evidence>
<keyword evidence="5" id="KW-1185">Reference proteome</keyword>
<feature type="signal peptide" evidence="1">
    <location>
        <begin position="1"/>
        <end position="27"/>
    </location>
</feature>
<evidence type="ECO:0000259" key="3">
    <source>
        <dbReference type="Pfam" id="PF17678"/>
    </source>
</evidence>
<protein>
    <submittedName>
        <fullName evidence="4">Sugar hydrolase</fullName>
    </submittedName>
</protein>
<reference evidence="4" key="1">
    <citation type="journal article" date="2014" name="Int. J. Syst. Evol. Microbiol.">
        <title>Complete genome sequence of Corynebacterium casei LMG S-19264T (=DSM 44701T), isolated from a smear-ripened cheese.</title>
        <authorList>
            <consortium name="US DOE Joint Genome Institute (JGI-PGF)"/>
            <person name="Walter F."/>
            <person name="Albersmeier A."/>
            <person name="Kalinowski J."/>
            <person name="Ruckert C."/>
        </authorList>
    </citation>
    <scope>NUCLEOTIDE SEQUENCE</scope>
    <source>
        <strain evidence="4">CGMCC 1.12997</strain>
    </source>
</reference>
<dbReference type="GO" id="GO:0006516">
    <property type="term" value="P:glycoprotein catabolic process"/>
    <property type="evidence" value="ECO:0007669"/>
    <property type="project" value="TreeGrafter"/>
</dbReference>
<dbReference type="InterPro" id="IPR008928">
    <property type="entry name" value="6-hairpin_glycosidase_sf"/>
</dbReference>
<dbReference type="GO" id="GO:0005975">
    <property type="term" value="P:carbohydrate metabolic process"/>
    <property type="evidence" value="ECO:0007669"/>
    <property type="project" value="InterPro"/>
</dbReference>
<dbReference type="FunFam" id="3.30.2080.10:FF:000001">
    <property type="entry name" value="Alpha-1,2-mannosidase subfamily"/>
    <property type="match status" value="1"/>
</dbReference>
<dbReference type="Gene3D" id="2.70.98.10">
    <property type="match status" value="1"/>
</dbReference>
<dbReference type="InterPro" id="IPR005887">
    <property type="entry name" value="GH92_a_mannosidase_put"/>
</dbReference>
<dbReference type="InterPro" id="IPR014718">
    <property type="entry name" value="GH-type_carb-bd"/>
</dbReference>
<keyword evidence="4" id="KW-0378">Hydrolase</keyword>
<proteinExistence type="predicted"/>
<dbReference type="PANTHER" id="PTHR12143">
    <property type="entry name" value="PEPTIDE N-GLYCANASE PNGASE -RELATED"/>
    <property type="match status" value="1"/>
</dbReference>
<evidence type="ECO:0000256" key="1">
    <source>
        <dbReference type="SAM" id="SignalP"/>
    </source>
</evidence>
<reference evidence="4" key="2">
    <citation type="submission" date="2020-09" db="EMBL/GenBank/DDBJ databases">
        <authorList>
            <person name="Sun Q."/>
            <person name="Zhou Y."/>
        </authorList>
    </citation>
    <scope>NUCLEOTIDE SEQUENCE</scope>
    <source>
        <strain evidence="4">CGMCC 1.12997</strain>
    </source>
</reference>
<sequence>MVNGAFARMSVRSVCVGFLTIALVALPAWGRAAAQSAGYDSVDPFIGTGADGHTFPGATVPFGMVQLSPDTQINNFKHSYKWAAGYRYEDSTILGFSETHFSGAGHSDLGDFLIQPIAGEVRLEPGDVDKPLSGYRSRFSHATEKAAPGYYAVTLADYDVRAELTATARVGVHRYTFPSDREAHLLLDMRSSIYNYAGKVLWSRVRVRQDGTVTGMRETRGWAPGRQLYFAMRFSRPVTGHSLVDREPLPVEYKGFKTPGDTPENTQAMEGRGLVATFDFGKLNAPLVVKVAISPVSEDGAIANLDAEVPGFDFDAVHASARAAWEKALSVVSFDAEPAMRKNLYTAMYHALLAPSLSMDVDGSYRGPDNQVHRAQGFQFVSSLSLWDTYRAEQPLMTLIEPESRTSDLVRSMLASQQESPFGMLPVWQFQGIETWCMIGYHAVPEIADAYMKGIGGFDANKALDAMVATADYAPYGHLGEYMKLGYVPVDGGAANSHQEAVSQTIEYAFDDWTIAQMARKLGRNDVAERFEKRSENWKNVFDPKVGFVRPRLADGSWREPFDPARAGADSGFTEGNAWQYSWYEPQDEAGMIKLLGGDQKLVAKLDAMFDAKVDPKQYADVEDMAGLIGQYVHGNEPSHHLAYLYDYAGEPWRTQERLGQIVESQYRPAPNGLVGNDDLGQMSAWMIFTGMGFYPVAPASNEYVIGRPFVERATMHLPSGKKFEVVADGLSKSHPYVESVSLNGKPLTRSFLRQDEIVAGGELRFVMGGAPNRTWATSVAARPFSMSEAH</sequence>
<dbReference type="Gene3D" id="3.30.2080.10">
    <property type="entry name" value="GH92 mannosidase domain"/>
    <property type="match status" value="1"/>
</dbReference>